<dbReference type="InterPro" id="IPR004101">
    <property type="entry name" value="Mur_ligase_C"/>
</dbReference>
<evidence type="ECO:0000256" key="3">
    <source>
        <dbReference type="ARBA" id="ARBA00022490"/>
    </source>
</evidence>
<dbReference type="GO" id="GO:0008360">
    <property type="term" value="P:regulation of cell shape"/>
    <property type="evidence" value="ECO:0007669"/>
    <property type="project" value="UniProtKB-KW"/>
</dbReference>
<dbReference type="Gene3D" id="3.40.1190.10">
    <property type="entry name" value="Mur-like, catalytic domain"/>
    <property type="match status" value="1"/>
</dbReference>
<evidence type="ECO:0000313" key="13">
    <source>
        <dbReference type="Proteomes" id="UP000228561"/>
    </source>
</evidence>
<dbReference type="SUPFAM" id="SSF53244">
    <property type="entry name" value="MurD-like peptide ligases, peptide-binding domain"/>
    <property type="match status" value="1"/>
</dbReference>
<dbReference type="GO" id="GO:0005524">
    <property type="term" value="F:ATP binding"/>
    <property type="evidence" value="ECO:0007669"/>
    <property type="project" value="UniProtKB-UniRule"/>
</dbReference>
<dbReference type="Pfam" id="PF02875">
    <property type="entry name" value="Mur_ligase_C"/>
    <property type="match status" value="1"/>
</dbReference>
<dbReference type="UniPathway" id="UPA00219"/>
<evidence type="ECO:0000256" key="4">
    <source>
        <dbReference type="ARBA" id="ARBA00022598"/>
    </source>
</evidence>
<comment type="similarity">
    <text evidence="9">Belongs to the MurCDEF family.</text>
</comment>
<evidence type="ECO:0000256" key="2">
    <source>
        <dbReference type="ARBA" id="ARBA00004752"/>
    </source>
</evidence>
<dbReference type="GO" id="GO:0071555">
    <property type="term" value="P:cell wall organization"/>
    <property type="evidence" value="ECO:0007669"/>
    <property type="project" value="UniProtKB-KW"/>
</dbReference>
<dbReference type="GO" id="GO:0004326">
    <property type="term" value="F:tetrahydrofolylpolyglutamate synthase activity"/>
    <property type="evidence" value="ECO:0007669"/>
    <property type="project" value="InterPro"/>
</dbReference>
<keyword evidence="8 9" id="KW-0131">Cell cycle</keyword>
<protein>
    <recommendedName>
        <fullName evidence="9">UDP-N-acetylmuramoylalanine--D-glutamate ligase</fullName>
        <ecNumber evidence="9">6.3.2.9</ecNumber>
    </recommendedName>
    <alternativeName>
        <fullName evidence="9">D-glutamic acid-adding enzyme</fullName>
    </alternativeName>
    <alternativeName>
        <fullName evidence="9">UDP-N-acetylmuramoyl-L-alanyl-D-glutamate synthetase</fullName>
    </alternativeName>
</protein>
<dbReference type="Pfam" id="PF08245">
    <property type="entry name" value="Mur_ligase_M"/>
    <property type="match status" value="1"/>
</dbReference>
<keyword evidence="9" id="KW-0573">Peptidoglycan synthesis</keyword>
<dbReference type="GO" id="GO:0005737">
    <property type="term" value="C:cytoplasm"/>
    <property type="evidence" value="ECO:0007669"/>
    <property type="project" value="UniProtKB-SubCell"/>
</dbReference>
<feature type="binding site" evidence="9">
    <location>
        <begin position="149"/>
        <end position="155"/>
    </location>
    <ligand>
        <name>ATP</name>
        <dbReference type="ChEBI" id="CHEBI:30616"/>
    </ligand>
</feature>
<dbReference type="InterPro" id="IPR036615">
    <property type="entry name" value="Mur_ligase_C_dom_sf"/>
</dbReference>
<dbReference type="Gene3D" id="3.90.190.20">
    <property type="entry name" value="Mur ligase, C-terminal domain"/>
    <property type="match status" value="1"/>
</dbReference>
<dbReference type="GO" id="GO:0009252">
    <property type="term" value="P:peptidoglycan biosynthetic process"/>
    <property type="evidence" value="ECO:0007669"/>
    <property type="project" value="UniProtKB-UniRule"/>
</dbReference>
<keyword evidence="6 9" id="KW-0547">Nucleotide-binding</keyword>
<keyword evidence="3 9" id="KW-0963">Cytoplasm</keyword>
<keyword evidence="9" id="KW-0961">Cell wall biogenesis/degradation</keyword>
<name>A0A2M7B8P6_9BACT</name>
<dbReference type="SUPFAM" id="SSF51984">
    <property type="entry name" value="MurCD N-terminal domain"/>
    <property type="match status" value="1"/>
</dbReference>
<dbReference type="PANTHER" id="PTHR43692">
    <property type="entry name" value="UDP-N-ACETYLMURAMOYLALANINE--D-GLUTAMATE LIGASE"/>
    <property type="match status" value="1"/>
</dbReference>
<dbReference type="SUPFAM" id="SSF53623">
    <property type="entry name" value="MurD-like peptide ligases, catalytic domain"/>
    <property type="match status" value="1"/>
</dbReference>
<dbReference type="InterPro" id="IPR036565">
    <property type="entry name" value="Mur-like_cat_sf"/>
</dbReference>
<evidence type="ECO:0000259" key="10">
    <source>
        <dbReference type="Pfam" id="PF02875"/>
    </source>
</evidence>
<dbReference type="InterPro" id="IPR013221">
    <property type="entry name" value="Mur_ligase_cen"/>
</dbReference>
<evidence type="ECO:0000259" key="11">
    <source>
        <dbReference type="Pfam" id="PF08245"/>
    </source>
</evidence>
<feature type="domain" description="Mur ligase central" evidence="11">
    <location>
        <begin position="147"/>
        <end position="321"/>
    </location>
</feature>
<keyword evidence="7 9" id="KW-0067">ATP-binding</keyword>
<dbReference type="GO" id="GO:0008764">
    <property type="term" value="F:UDP-N-acetylmuramoylalanine-D-glutamate ligase activity"/>
    <property type="evidence" value="ECO:0007669"/>
    <property type="project" value="UniProtKB-UniRule"/>
</dbReference>
<dbReference type="AlphaFoldDB" id="A0A2M7B8P6"/>
<keyword evidence="5 9" id="KW-0132">Cell division</keyword>
<dbReference type="PROSITE" id="PS01011">
    <property type="entry name" value="FOLYLPOLYGLU_SYNT_1"/>
    <property type="match status" value="1"/>
</dbReference>
<evidence type="ECO:0000256" key="9">
    <source>
        <dbReference type="HAMAP-Rule" id="MF_00639"/>
    </source>
</evidence>
<dbReference type="InterPro" id="IPR018109">
    <property type="entry name" value="Folylpolyglutamate_synth_CS"/>
</dbReference>
<comment type="catalytic activity">
    <reaction evidence="9">
        <text>UDP-N-acetyl-alpha-D-muramoyl-L-alanine + D-glutamate + ATP = UDP-N-acetyl-alpha-D-muramoyl-L-alanyl-D-glutamate + ADP + phosphate + H(+)</text>
        <dbReference type="Rhea" id="RHEA:16429"/>
        <dbReference type="ChEBI" id="CHEBI:15378"/>
        <dbReference type="ChEBI" id="CHEBI:29986"/>
        <dbReference type="ChEBI" id="CHEBI:30616"/>
        <dbReference type="ChEBI" id="CHEBI:43474"/>
        <dbReference type="ChEBI" id="CHEBI:83898"/>
        <dbReference type="ChEBI" id="CHEBI:83900"/>
        <dbReference type="ChEBI" id="CHEBI:456216"/>
        <dbReference type="EC" id="6.3.2.9"/>
    </reaction>
</comment>
<evidence type="ECO:0000256" key="6">
    <source>
        <dbReference type="ARBA" id="ARBA00022741"/>
    </source>
</evidence>
<sequence length="490" mass="55726">MAGKSERIVKMNFGNKKIIIMGLGSYKDGSGISAALFFAKKGANLLITDLKTKKELASQIKRLESFFLARTGLARIEGSKERLLTRTKYVLGRHRMQDFREADYIFKNPSVPKNSPYLKIAKKNKIPIINDWTIFFEERPQNLVIGVTGTKGKSTTATLIYQLLKNARKDATLCGNIGQSPLSILNKIKKPRGIEKINSIKNHRSDEFYTIGNFGKNKSLRDEGTIVVAELSSWLLHEFKDIKQSPRIAVITNLMPDHLDKYKNIKEYYKDKENIFRFQNKNDYLILNENDKNLRKIARKSKSRIVWYDGAHQNAAIAVAKLLKIPKSVAERAIKTFKGLSGRLEFIRGKNGVKYYNDTTATTPDATIYSLKSLSKYKGKIILISGGMDKNLDYKRLATEIPKYCKALILFKGTASEKIIKELLKLSKSDFNILNRVSDCSSMKKAVETAKKIASKDDIILLSPASTSFNMFKNEFDRGEQFNRFVKRLK</sequence>
<reference evidence="13" key="1">
    <citation type="submission" date="2017-09" db="EMBL/GenBank/DDBJ databases">
        <title>Depth-based differentiation of microbial function through sediment-hosted aquifers and enrichment of novel symbionts in the deep terrestrial subsurface.</title>
        <authorList>
            <person name="Probst A.J."/>
            <person name="Ladd B."/>
            <person name="Jarett J.K."/>
            <person name="Geller-Mcgrath D.E."/>
            <person name="Sieber C.M.K."/>
            <person name="Emerson J.B."/>
            <person name="Anantharaman K."/>
            <person name="Thomas B.C."/>
            <person name="Malmstrom R."/>
            <person name="Stieglmeier M."/>
            <person name="Klingl A."/>
            <person name="Woyke T."/>
            <person name="Ryan C.M."/>
            <person name="Banfield J.F."/>
        </authorList>
    </citation>
    <scope>NUCLEOTIDE SEQUENCE [LARGE SCALE GENOMIC DNA]</scope>
</reference>
<evidence type="ECO:0000256" key="5">
    <source>
        <dbReference type="ARBA" id="ARBA00022618"/>
    </source>
</evidence>
<dbReference type="Proteomes" id="UP000228561">
    <property type="component" value="Unassembled WGS sequence"/>
</dbReference>
<evidence type="ECO:0000313" key="12">
    <source>
        <dbReference type="EMBL" id="PIU99453.1"/>
    </source>
</evidence>
<evidence type="ECO:0000256" key="1">
    <source>
        <dbReference type="ARBA" id="ARBA00004496"/>
    </source>
</evidence>
<keyword evidence="9" id="KW-0133">Cell shape</keyword>
<dbReference type="EMBL" id="PEVG01000029">
    <property type="protein sequence ID" value="PIU99453.1"/>
    <property type="molecule type" value="Genomic_DNA"/>
</dbReference>
<comment type="function">
    <text evidence="9">Cell wall formation. Catalyzes the addition of glutamate to the nucleotide precursor UDP-N-acetylmuramoyl-L-alanine (UMA).</text>
</comment>
<feature type="domain" description="Mur ligase C-terminal" evidence="10">
    <location>
        <begin position="342"/>
        <end position="465"/>
    </location>
</feature>
<dbReference type="Gene3D" id="3.40.50.720">
    <property type="entry name" value="NAD(P)-binding Rossmann-like Domain"/>
    <property type="match status" value="1"/>
</dbReference>
<keyword evidence="4 9" id="KW-0436">Ligase</keyword>
<comment type="pathway">
    <text evidence="2 9">Cell wall biogenesis; peptidoglycan biosynthesis.</text>
</comment>
<evidence type="ECO:0000256" key="8">
    <source>
        <dbReference type="ARBA" id="ARBA00023306"/>
    </source>
</evidence>
<evidence type="ECO:0000256" key="7">
    <source>
        <dbReference type="ARBA" id="ARBA00022840"/>
    </source>
</evidence>
<proteinExistence type="inferred from homology"/>
<organism evidence="12 13">
    <name type="scientific">Candidatus Tagabacteria bacterium CG03_land_8_20_14_0_80_41_22</name>
    <dbReference type="NCBI Taxonomy" id="1975020"/>
    <lineage>
        <taxon>Bacteria</taxon>
        <taxon>Candidatus Tagaibacteriota</taxon>
    </lineage>
</organism>
<accession>A0A2M7B8P6</accession>
<dbReference type="PANTHER" id="PTHR43692:SF1">
    <property type="entry name" value="UDP-N-ACETYLMURAMOYLALANINE--D-GLUTAMATE LIGASE"/>
    <property type="match status" value="1"/>
</dbReference>
<gene>
    <name evidence="9" type="primary">murD</name>
    <name evidence="12" type="ORF">COS58_02405</name>
</gene>
<dbReference type="EC" id="6.3.2.9" evidence="9"/>
<comment type="caution">
    <text evidence="12">The sequence shown here is derived from an EMBL/GenBank/DDBJ whole genome shotgun (WGS) entry which is preliminary data.</text>
</comment>
<dbReference type="InterPro" id="IPR005762">
    <property type="entry name" value="MurD"/>
</dbReference>
<dbReference type="HAMAP" id="MF_00639">
    <property type="entry name" value="MurD"/>
    <property type="match status" value="1"/>
</dbReference>
<comment type="subcellular location">
    <subcellularLocation>
        <location evidence="1 9">Cytoplasm</location>
    </subcellularLocation>
</comment>
<dbReference type="GO" id="GO:0051301">
    <property type="term" value="P:cell division"/>
    <property type="evidence" value="ECO:0007669"/>
    <property type="project" value="UniProtKB-KW"/>
</dbReference>